<feature type="transmembrane region" description="Helical" evidence="1">
    <location>
        <begin position="20"/>
        <end position="47"/>
    </location>
</feature>
<dbReference type="KEGG" id="bgok:Pr1d_25160"/>
<keyword evidence="1" id="KW-0472">Membrane</keyword>
<dbReference type="RefSeq" id="WP_168205197.1">
    <property type="nucleotide sequence ID" value="NZ_CP042913.1"/>
</dbReference>
<protein>
    <recommendedName>
        <fullName evidence="4">DUF4381 domain-containing protein</fullName>
    </recommendedName>
</protein>
<name>A0A5B9QCL4_9BACT</name>
<dbReference type="Pfam" id="PF14316">
    <property type="entry name" value="DUF4381"/>
    <property type="match status" value="1"/>
</dbReference>
<dbReference type="Proteomes" id="UP000323917">
    <property type="component" value="Chromosome"/>
</dbReference>
<accession>A0A5B9QCL4</accession>
<dbReference type="EMBL" id="CP042913">
    <property type="protein sequence ID" value="QEG35222.1"/>
    <property type="molecule type" value="Genomic_DNA"/>
</dbReference>
<keyword evidence="1" id="KW-0812">Transmembrane</keyword>
<reference evidence="2 3" key="1">
    <citation type="submission" date="2019-08" db="EMBL/GenBank/DDBJ databases">
        <title>Deep-cultivation of Planctomycetes and their phenomic and genomic characterization uncovers novel biology.</title>
        <authorList>
            <person name="Wiegand S."/>
            <person name="Jogler M."/>
            <person name="Boedeker C."/>
            <person name="Pinto D."/>
            <person name="Vollmers J."/>
            <person name="Rivas-Marin E."/>
            <person name="Kohn T."/>
            <person name="Peeters S.H."/>
            <person name="Heuer A."/>
            <person name="Rast P."/>
            <person name="Oberbeckmann S."/>
            <person name="Bunk B."/>
            <person name="Jeske O."/>
            <person name="Meyerdierks A."/>
            <person name="Storesund J.E."/>
            <person name="Kallscheuer N."/>
            <person name="Luecker S."/>
            <person name="Lage O.M."/>
            <person name="Pohl T."/>
            <person name="Merkel B.J."/>
            <person name="Hornburger P."/>
            <person name="Mueller R.-W."/>
            <person name="Bruemmer F."/>
            <person name="Labrenz M."/>
            <person name="Spormann A.M."/>
            <person name="Op den Camp H."/>
            <person name="Overmann J."/>
            <person name="Amann R."/>
            <person name="Jetten M.S.M."/>
            <person name="Mascher T."/>
            <person name="Medema M.H."/>
            <person name="Devos D.P."/>
            <person name="Kaster A.-K."/>
            <person name="Ovreas L."/>
            <person name="Rohde M."/>
            <person name="Galperin M.Y."/>
            <person name="Jogler C."/>
        </authorList>
    </citation>
    <scope>NUCLEOTIDE SEQUENCE [LARGE SCALE GENOMIC DNA]</scope>
    <source>
        <strain evidence="2 3">Pr1d</strain>
    </source>
</reference>
<keyword evidence="1" id="KW-1133">Transmembrane helix</keyword>
<evidence type="ECO:0008006" key="4">
    <source>
        <dbReference type="Google" id="ProtNLM"/>
    </source>
</evidence>
<evidence type="ECO:0000313" key="2">
    <source>
        <dbReference type="EMBL" id="QEG35222.1"/>
    </source>
</evidence>
<evidence type="ECO:0000256" key="1">
    <source>
        <dbReference type="SAM" id="Phobius"/>
    </source>
</evidence>
<evidence type="ECO:0000313" key="3">
    <source>
        <dbReference type="Proteomes" id="UP000323917"/>
    </source>
</evidence>
<dbReference type="AlphaFoldDB" id="A0A5B9QCL4"/>
<sequence length="153" mass="17567">MDDDTNLDRLHDIELPPEVAAWPLALGWWVLIVAILALASYIGYTLWKRWQANAYRREALRDLESAEDVAAICEILRRCALAFTPRNTIAAMTGDNWVNWLYERSPEETPSDIRRLLVSGPYIAQPPTGSEEMLRDYTAHWIEHHQICDSNSS</sequence>
<gene>
    <name evidence="2" type="ORF">Pr1d_25160</name>
</gene>
<dbReference type="InterPro" id="IPR025489">
    <property type="entry name" value="DUF4381"/>
</dbReference>
<keyword evidence="3" id="KW-1185">Reference proteome</keyword>
<proteinExistence type="predicted"/>
<organism evidence="2 3">
    <name type="scientific">Bythopirellula goksoeyrii</name>
    <dbReference type="NCBI Taxonomy" id="1400387"/>
    <lineage>
        <taxon>Bacteria</taxon>
        <taxon>Pseudomonadati</taxon>
        <taxon>Planctomycetota</taxon>
        <taxon>Planctomycetia</taxon>
        <taxon>Pirellulales</taxon>
        <taxon>Lacipirellulaceae</taxon>
        <taxon>Bythopirellula</taxon>
    </lineage>
</organism>